<comment type="caution">
    <text evidence="15">The sequence shown here is derived from an EMBL/GenBank/DDBJ whole genome shotgun (WGS) entry which is preliminary data.</text>
</comment>
<dbReference type="PANTHER" id="PTHR30529">
    <property type="entry name" value="CYTOCHROME B561"/>
    <property type="match status" value="1"/>
</dbReference>
<dbReference type="Proteomes" id="UP000429229">
    <property type="component" value="Unassembled WGS sequence"/>
</dbReference>
<evidence type="ECO:0000256" key="8">
    <source>
        <dbReference type="ARBA" id="ARBA00022982"/>
    </source>
</evidence>
<feature type="transmembrane region" description="Helical" evidence="13">
    <location>
        <begin position="54"/>
        <end position="71"/>
    </location>
</feature>
<evidence type="ECO:0000256" key="13">
    <source>
        <dbReference type="SAM" id="Phobius"/>
    </source>
</evidence>
<dbReference type="EMBL" id="WTYR01000001">
    <property type="protein sequence ID" value="MXP09094.1"/>
    <property type="molecule type" value="Genomic_DNA"/>
</dbReference>
<dbReference type="GO" id="GO:0020037">
    <property type="term" value="F:heme binding"/>
    <property type="evidence" value="ECO:0007669"/>
    <property type="project" value="TreeGrafter"/>
</dbReference>
<evidence type="ECO:0000313" key="15">
    <source>
        <dbReference type="EMBL" id="MXP09094.1"/>
    </source>
</evidence>
<protein>
    <submittedName>
        <fullName evidence="15">Cytochrome b</fullName>
    </submittedName>
</protein>
<comment type="subcellular location">
    <subcellularLocation>
        <location evidence="2">Cell membrane</location>
        <topology evidence="2">Multi-pass membrane protein</topology>
    </subcellularLocation>
</comment>
<dbReference type="InterPro" id="IPR052168">
    <property type="entry name" value="Cytochrome_b561_oxidase"/>
</dbReference>
<gene>
    <name evidence="15" type="ORF">GRI68_02730</name>
</gene>
<evidence type="ECO:0000256" key="2">
    <source>
        <dbReference type="ARBA" id="ARBA00004651"/>
    </source>
</evidence>
<comment type="cofactor">
    <cofactor evidence="1">
        <name>heme b</name>
        <dbReference type="ChEBI" id="CHEBI:60344"/>
    </cofactor>
</comment>
<evidence type="ECO:0000256" key="12">
    <source>
        <dbReference type="ARBA" id="ARBA00037975"/>
    </source>
</evidence>
<evidence type="ECO:0000256" key="5">
    <source>
        <dbReference type="ARBA" id="ARBA00022617"/>
    </source>
</evidence>
<evidence type="ECO:0000256" key="7">
    <source>
        <dbReference type="ARBA" id="ARBA00022723"/>
    </source>
</evidence>
<dbReference type="GO" id="GO:0022904">
    <property type="term" value="P:respiratory electron transport chain"/>
    <property type="evidence" value="ECO:0007669"/>
    <property type="project" value="InterPro"/>
</dbReference>
<organism evidence="15 16">
    <name type="scientific">Alteriqipengyuania halimionae</name>
    <dbReference type="NCBI Taxonomy" id="1926630"/>
    <lineage>
        <taxon>Bacteria</taxon>
        <taxon>Pseudomonadati</taxon>
        <taxon>Pseudomonadota</taxon>
        <taxon>Alphaproteobacteria</taxon>
        <taxon>Sphingomonadales</taxon>
        <taxon>Erythrobacteraceae</taxon>
        <taxon>Alteriqipengyuania</taxon>
    </lineage>
</organism>
<dbReference type="OrthoDB" id="1247465at2"/>
<proteinExistence type="inferred from homology"/>
<dbReference type="GO" id="GO:0046872">
    <property type="term" value="F:metal ion binding"/>
    <property type="evidence" value="ECO:0007669"/>
    <property type="project" value="UniProtKB-KW"/>
</dbReference>
<keyword evidence="3" id="KW-0813">Transport</keyword>
<keyword evidence="16" id="KW-1185">Reference proteome</keyword>
<sequence>MSNTNTASQTRYSYGAMIFHWVIAVAVIVNWRIVENAHGLKGAARGDLMNDHKALGIAILVLTVGRLLWRWTHPRPPLASHLAAWEKTLAKITHFIFYLLLIALPLGGWLANSFAGRTIDFFGLFTIGTLPVGESRQTAGTIFELHGTGANILLILVALHVLGVVKHMAIDRDGQLWRMLPFGTATKN</sequence>
<dbReference type="InterPro" id="IPR011577">
    <property type="entry name" value="Cyt_b561_bac/Ni-Hgenase"/>
</dbReference>
<comment type="similarity">
    <text evidence="12">Belongs to the cytochrome b561 family.</text>
</comment>
<evidence type="ECO:0000256" key="4">
    <source>
        <dbReference type="ARBA" id="ARBA00022475"/>
    </source>
</evidence>
<keyword evidence="10" id="KW-0408">Iron</keyword>
<dbReference type="AlphaFoldDB" id="A0A6I4U1D6"/>
<evidence type="ECO:0000256" key="1">
    <source>
        <dbReference type="ARBA" id="ARBA00001970"/>
    </source>
</evidence>
<dbReference type="PANTHER" id="PTHR30529:SF1">
    <property type="entry name" value="CYTOCHROME B561 HOMOLOG 2"/>
    <property type="match status" value="1"/>
</dbReference>
<keyword evidence="8" id="KW-0249">Electron transport</keyword>
<keyword evidence="7" id="KW-0479">Metal-binding</keyword>
<evidence type="ECO:0000256" key="6">
    <source>
        <dbReference type="ARBA" id="ARBA00022692"/>
    </source>
</evidence>
<feature type="transmembrane region" description="Helical" evidence="13">
    <location>
        <begin position="92"/>
        <end position="111"/>
    </location>
</feature>
<dbReference type="Pfam" id="PF01292">
    <property type="entry name" value="Ni_hydr_CYTB"/>
    <property type="match status" value="1"/>
</dbReference>
<keyword evidence="11 13" id="KW-0472">Membrane</keyword>
<feature type="transmembrane region" description="Helical" evidence="13">
    <location>
        <begin position="150"/>
        <end position="169"/>
    </location>
</feature>
<feature type="transmembrane region" description="Helical" evidence="13">
    <location>
        <begin position="12"/>
        <end position="34"/>
    </location>
</feature>
<keyword evidence="9 13" id="KW-1133">Transmembrane helix</keyword>
<dbReference type="GO" id="GO:0005886">
    <property type="term" value="C:plasma membrane"/>
    <property type="evidence" value="ECO:0007669"/>
    <property type="project" value="UniProtKB-SubCell"/>
</dbReference>
<keyword evidence="4" id="KW-1003">Cell membrane</keyword>
<feature type="domain" description="Cytochrome b561 bacterial/Ni-hydrogenase" evidence="14">
    <location>
        <begin position="11"/>
        <end position="181"/>
    </location>
</feature>
<dbReference type="InterPro" id="IPR016174">
    <property type="entry name" value="Di-haem_cyt_TM"/>
</dbReference>
<keyword evidence="5" id="KW-0349">Heme</keyword>
<evidence type="ECO:0000256" key="11">
    <source>
        <dbReference type="ARBA" id="ARBA00023136"/>
    </source>
</evidence>
<accession>A0A6I4U1D6</accession>
<evidence type="ECO:0000256" key="9">
    <source>
        <dbReference type="ARBA" id="ARBA00022989"/>
    </source>
</evidence>
<evidence type="ECO:0000256" key="3">
    <source>
        <dbReference type="ARBA" id="ARBA00022448"/>
    </source>
</evidence>
<dbReference type="GO" id="GO:0009055">
    <property type="term" value="F:electron transfer activity"/>
    <property type="evidence" value="ECO:0007669"/>
    <property type="project" value="InterPro"/>
</dbReference>
<name>A0A6I4U1D6_9SPHN</name>
<evidence type="ECO:0000259" key="14">
    <source>
        <dbReference type="Pfam" id="PF01292"/>
    </source>
</evidence>
<dbReference type="SUPFAM" id="SSF81342">
    <property type="entry name" value="Transmembrane di-heme cytochromes"/>
    <property type="match status" value="1"/>
</dbReference>
<keyword evidence="6 13" id="KW-0812">Transmembrane</keyword>
<evidence type="ECO:0000256" key="10">
    <source>
        <dbReference type="ARBA" id="ARBA00023004"/>
    </source>
</evidence>
<reference evidence="15 16" key="1">
    <citation type="submission" date="2019-12" db="EMBL/GenBank/DDBJ databases">
        <title>Genomic-based taxomic classification of the family Erythrobacteraceae.</title>
        <authorList>
            <person name="Xu L."/>
        </authorList>
    </citation>
    <scope>NUCLEOTIDE SEQUENCE [LARGE SCALE GENOMIC DNA]</scope>
    <source>
        <strain evidence="15 16">LMG 29519</strain>
    </source>
</reference>
<dbReference type="RefSeq" id="WP_160615664.1">
    <property type="nucleotide sequence ID" value="NZ_WTYR01000001.1"/>
</dbReference>
<evidence type="ECO:0000313" key="16">
    <source>
        <dbReference type="Proteomes" id="UP000429229"/>
    </source>
</evidence>